<keyword evidence="3" id="KW-1185">Reference proteome</keyword>
<dbReference type="PANTHER" id="PTHR11117">
    <property type="entry name" value="SUCCINYL-COA LIGASE SUBUNIT ALPHA"/>
    <property type="match status" value="1"/>
</dbReference>
<evidence type="ECO:0000256" key="1">
    <source>
        <dbReference type="ARBA" id="ARBA00011412"/>
    </source>
</evidence>
<accession>A0AAD1ZY83</accession>
<sequence>METEETRDLTLSSAKTIMEARKAELDLAICITEGISQHDMVFIKAAINNHSKTQLIGPNCPGIIKHRESIFQTTAVSLGQSTCVEIGGGNFNGTEFVYCIEKFFADLQTESGTKKPIGDSIESCKDHIWQVIRTSSISSYYLVDYTGGVYRWQDRAIVANIPTNFTVREAQLLWPETKIDCLVSIGCGSIPTKVHRDGWLYLDTGQV</sequence>
<evidence type="ECO:0000313" key="3">
    <source>
        <dbReference type="Proteomes" id="UP000834106"/>
    </source>
</evidence>
<dbReference type="GO" id="GO:0006099">
    <property type="term" value="P:tricarboxylic acid cycle"/>
    <property type="evidence" value="ECO:0007669"/>
    <property type="project" value="TreeGrafter"/>
</dbReference>
<dbReference type="GO" id="GO:0009361">
    <property type="term" value="C:succinate-CoA ligase complex (ADP-forming)"/>
    <property type="evidence" value="ECO:0007669"/>
    <property type="project" value="TreeGrafter"/>
</dbReference>
<organism evidence="2 3">
    <name type="scientific">Fraxinus pennsylvanica</name>
    <dbReference type="NCBI Taxonomy" id="56036"/>
    <lineage>
        <taxon>Eukaryota</taxon>
        <taxon>Viridiplantae</taxon>
        <taxon>Streptophyta</taxon>
        <taxon>Embryophyta</taxon>
        <taxon>Tracheophyta</taxon>
        <taxon>Spermatophyta</taxon>
        <taxon>Magnoliopsida</taxon>
        <taxon>eudicotyledons</taxon>
        <taxon>Gunneridae</taxon>
        <taxon>Pentapetalae</taxon>
        <taxon>asterids</taxon>
        <taxon>lamiids</taxon>
        <taxon>Lamiales</taxon>
        <taxon>Oleaceae</taxon>
        <taxon>Oleeae</taxon>
        <taxon>Fraxinus</taxon>
    </lineage>
</organism>
<dbReference type="GO" id="GO:0004775">
    <property type="term" value="F:succinate-CoA ligase (ADP-forming) activity"/>
    <property type="evidence" value="ECO:0007669"/>
    <property type="project" value="TreeGrafter"/>
</dbReference>
<dbReference type="Gene3D" id="3.40.50.261">
    <property type="entry name" value="Succinyl-CoA synthetase domains"/>
    <property type="match status" value="1"/>
</dbReference>
<dbReference type="GO" id="GO:0005739">
    <property type="term" value="C:mitochondrion"/>
    <property type="evidence" value="ECO:0007669"/>
    <property type="project" value="TreeGrafter"/>
</dbReference>
<gene>
    <name evidence="2" type="ORF">FPE_LOCUS22742</name>
</gene>
<dbReference type="PANTHER" id="PTHR11117:SF2">
    <property type="entry name" value="SUCCINATE--COA LIGASE [ADP_GDP-FORMING] SUBUNIT ALPHA, MITOCHONDRIAL"/>
    <property type="match status" value="1"/>
</dbReference>
<dbReference type="EMBL" id="OU503048">
    <property type="protein sequence ID" value="CAI9775312.1"/>
    <property type="molecule type" value="Genomic_DNA"/>
</dbReference>
<dbReference type="GO" id="GO:0004776">
    <property type="term" value="F:succinate-CoA ligase (GDP-forming) activity"/>
    <property type="evidence" value="ECO:0007669"/>
    <property type="project" value="TreeGrafter"/>
</dbReference>
<evidence type="ECO:0000313" key="2">
    <source>
        <dbReference type="EMBL" id="CAI9775312.1"/>
    </source>
</evidence>
<dbReference type="AlphaFoldDB" id="A0AAD1ZY83"/>
<protein>
    <submittedName>
        <fullName evidence="2">Uncharacterized protein</fullName>
    </submittedName>
</protein>
<dbReference type="SUPFAM" id="SSF51735">
    <property type="entry name" value="NAD(P)-binding Rossmann-fold domains"/>
    <property type="match status" value="1"/>
</dbReference>
<dbReference type="InterPro" id="IPR036291">
    <property type="entry name" value="NAD(P)-bd_dom_sf"/>
</dbReference>
<proteinExistence type="predicted"/>
<dbReference type="Gene3D" id="3.40.50.720">
    <property type="entry name" value="NAD(P)-binding Rossmann-like Domain"/>
    <property type="match status" value="1"/>
</dbReference>
<comment type="subunit">
    <text evidence="1">Heterooctamer of 4 alpha and 4 beta chains.</text>
</comment>
<name>A0AAD1ZY83_9LAMI</name>
<dbReference type="Gene3D" id="3.40.1090.10">
    <property type="entry name" value="Cytosolic phospholipase A2 catalytic domain"/>
    <property type="match status" value="1"/>
</dbReference>
<dbReference type="InterPro" id="IPR016102">
    <property type="entry name" value="Succinyl-CoA_synth-like"/>
</dbReference>
<reference evidence="2" key="1">
    <citation type="submission" date="2023-05" db="EMBL/GenBank/DDBJ databases">
        <authorList>
            <person name="Huff M."/>
        </authorList>
    </citation>
    <scope>NUCLEOTIDE SEQUENCE</scope>
</reference>
<dbReference type="Proteomes" id="UP000834106">
    <property type="component" value="Chromosome 13"/>
</dbReference>